<dbReference type="HOGENOM" id="CLU_3198409_0_0_4"/>
<sequence>MPDFSFLPQKADVINWMSSFSARKNMLGSPHAFFAEASLKALSAH</sequence>
<gene>
    <name evidence="1" type="ORF">LT85_3793</name>
</gene>
<evidence type="ECO:0000313" key="2">
    <source>
        <dbReference type="Proteomes" id="UP000030302"/>
    </source>
</evidence>
<evidence type="ECO:0000313" key="1">
    <source>
        <dbReference type="EMBL" id="AIY42951.1"/>
    </source>
</evidence>
<name>A0A0A1FEL5_9BURK</name>
<accession>A0A0A1FEL5</accession>
<reference evidence="2" key="1">
    <citation type="journal article" date="2014" name="Soil Biol. Biochem.">
        <title>Structure and function of bacterial communities in ageing soils: Insights from the Mendocino ecological staircase.</title>
        <authorList>
            <person name="Uroz S."/>
            <person name="Tech J.J."/>
            <person name="Sawaya N.A."/>
            <person name="Frey-Klett P."/>
            <person name="Leveau J.H.J."/>
        </authorList>
    </citation>
    <scope>NUCLEOTIDE SEQUENCE [LARGE SCALE GENOMIC DNA]</scope>
    <source>
        <strain evidence="2">Cal35</strain>
    </source>
</reference>
<dbReference type="AlphaFoldDB" id="A0A0A1FEL5"/>
<dbReference type="Proteomes" id="UP000030302">
    <property type="component" value="Chromosome"/>
</dbReference>
<dbReference type="KEGG" id="care:LT85_3793"/>
<organism evidence="1 2">
    <name type="scientific">Collimonas arenae</name>
    <dbReference type="NCBI Taxonomy" id="279058"/>
    <lineage>
        <taxon>Bacteria</taxon>
        <taxon>Pseudomonadati</taxon>
        <taxon>Pseudomonadota</taxon>
        <taxon>Betaproteobacteria</taxon>
        <taxon>Burkholderiales</taxon>
        <taxon>Oxalobacteraceae</taxon>
        <taxon>Collimonas</taxon>
    </lineage>
</organism>
<protein>
    <submittedName>
        <fullName evidence="1">Uncharacterized protein</fullName>
    </submittedName>
</protein>
<proteinExistence type="predicted"/>
<dbReference type="EMBL" id="CP009962">
    <property type="protein sequence ID" value="AIY42951.1"/>
    <property type="molecule type" value="Genomic_DNA"/>
</dbReference>
<keyword evidence="2" id="KW-1185">Reference proteome</keyword>